<reference evidence="1 2" key="1">
    <citation type="submission" date="2015-09" db="EMBL/GenBank/DDBJ databases">
        <title>Atta colombica WGS genome.</title>
        <authorList>
            <person name="Nygaard S."/>
            <person name="Hu H."/>
            <person name="Boomsma J."/>
            <person name="Zhang G."/>
        </authorList>
    </citation>
    <scope>NUCLEOTIDE SEQUENCE [LARGE SCALE GENOMIC DNA]</scope>
    <source>
        <strain evidence="1">Treedump-2</strain>
        <tissue evidence="1">Whole body</tissue>
    </source>
</reference>
<keyword evidence="2" id="KW-1185">Reference proteome</keyword>
<name>A0A195BTK7_9HYME</name>
<dbReference type="EMBL" id="KQ976407">
    <property type="protein sequence ID" value="KYM91436.1"/>
    <property type="molecule type" value="Genomic_DNA"/>
</dbReference>
<dbReference type="STRING" id="520822.A0A195BTK7"/>
<evidence type="ECO:0000313" key="1">
    <source>
        <dbReference type="EMBL" id="KYM91436.1"/>
    </source>
</evidence>
<sequence length="65" mass="7217">MCNNCSSICYPSEFFPNIQGNLTKITWAHGVNSLTELDKALASAVPETSVSSGRFLRAFLHAWFH</sequence>
<dbReference type="Proteomes" id="UP000078540">
    <property type="component" value="Unassembled WGS sequence"/>
</dbReference>
<proteinExistence type="predicted"/>
<organism evidence="1 2">
    <name type="scientific">Atta colombica</name>
    <dbReference type="NCBI Taxonomy" id="520822"/>
    <lineage>
        <taxon>Eukaryota</taxon>
        <taxon>Metazoa</taxon>
        <taxon>Ecdysozoa</taxon>
        <taxon>Arthropoda</taxon>
        <taxon>Hexapoda</taxon>
        <taxon>Insecta</taxon>
        <taxon>Pterygota</taxon>
        <taxon>Neoptera</taxon>
        <taxon>Endopterygota</taxon>
        <taxon>Hymenoptera</taxon>
        <taxon>Apocrita</taxon>
        <taxon>Aculeata</taxon>
        <taxon>Formicoidea</taxon>
        <taxon>Formicidae</taxon>
        <taxon>Myrmicinae</taxon>
        <taxon>Atta</taxon>
    </lineage>
</organism>
<dbReference type="AlphaFoldDB" id="A0A195BTK7"/>
<protein>
    <submittedName>
        <fullName evidence="1">Uncharacterized protein</fullName>
    </submittedName>
</protein>
<accession>A0A195BTK7</accession>
<gene>
    <name evidence="1" type="ORF">ALC53_01504</name>
</gene>
<evidence type="ECO:0000313" key="2">
    <source>
        <dbReference type="Proteomes" id="UP000078540"/>
    </source>
</evidence>